<evidence type="ECO:0000313" key="4">
    <source>
        <dbReference type="Proteomes" id="UP000694888"/>
    </source>
</evidence>
<dbReference type="Proteomes" id="UP000694888">
    <property type="component" value="Unplaced"/>
</dbReference>
<dbReference type="InterPro" id="IPR017096">
    <property type="entry name" value="BTB-kelch_protein"/>
</dbReference>
<dbReference type="SMART" id="SM00875">
    <property type="entry name" value="BACK"/>
    <property type="match status" value="1"/>
</dbReference>
<dbReference type="PANTHER" id="PTHR45632">
    <property type="entry name" value="LD33804P"/>
    <property type="match status" value="1"/>
</dbReference>
<evidence type="ECO:0000259" key="3">
    <source>
        <dbReference type="PROSITE" id="PS50097"/>
    </source>
</evidence>
<keyword evidence="4" id="KW-1185">Reference proteome</keyword>
<dbReference type="InterPro" id="IPR006652">
    <property type="entry name" value="Kelch_1"/>
</dbReference>
<keyword evidence="2" id="KW-0677">Repeat</keyword>
<dbReference type="PIRSF" id="PIRSF037037">
    <property type="entry name" value="Kelch-like_protein_gigaxonin"/>
    <property type="match status" value="1"/>
</dbReference>
<dbReference type="Pfam" id="PF07707">
    <property type="entry name" value="BACK"/>
    <property type="match status" value="1"/>
</dbReference>
<proteinExistence type="predicted"/>
<name>A0ABM1A6A9_APLCA</name>
<evidence type="ECO:0000256" key="1">
    <source>
        <dbReference type="ARBA" id="ARBA00022441"/>
    </source>
</evidence>
<dbReference type="SUPFAM" id="SSF117281">
    <property type="entry name" value="Kelch motif"/>
    <property type="match status" value="1"/>
</dbReference>
<dbReference type="Pfam" id="PF00651">
    <property type="entry name" value="BTB"/>
    <property type="match status" value="1"/>
</dbReference>
<dbReference type="SUPFAM" id="SSF54695">
    <property type="entry name" value="POZ domain"/>
    <property type="match status" value="1"/>
</dbReference>
<dbReference type="InterPro" id="IPR015915">
    <property type="entry name" value="Kelch-typ_b-propeller"/>
</dbReference>
<evidence type="ECO:0000313" key="5">
    <source>
        <dbReference type="RefSeq" id="XP_012941646.1"/>
    </source>
</evidence>
<dbReference type="InterPro" id="IPR011333">
    <property type="entry name" value="SKP1/BTB/POZ_sf"/>
</dbReference>
<dbReference type="SMART" id="SM00612">
    <property type="entry name" value="Kelch"/>
    <property type="match status" value="2"/>
</dbReference>
<dbReference type="Gene3D" id="3.30.710.10">
    <property type="entry name" value="Potassium Channel Kv1.1, Chain A"/>
    <property type="match status" value="1"/>
</dbReference>
<keyword evidence="1" id="KW-0880">Kelch repeat</keyword>
<dbReference type="PANTHER" id="PTHR45632:SF5">
    <property type="entry name" value="KELCH-LIKE PROTEIN 22"/>
    <property type="match status" value="1"/>
</dbReference>
<accession>A0ABM1A6A9</accession>
<feature type="domain" description="BTB" evidence="3">
    <location>
        <begin position="25"/>
        <end position="92"/>
    </location>
</feature>
<dbReference type="RefSeq" id="XP_012941646.1">
    <property type="nucleotide sequence ID" value="XM_013086192.2"/>
</dbReference>
<dbReference type="CDD" id="cd18186">
    <property type="entry name" value="BTB_POZ_ZBTB_KLHL-like"/>
    <property type="match status" value="1"/>
</dbReference>
<dbReference type="Gene3D" id="2.120.10.80">
    <property type="entry name" value="Kelch-type beta propeller"/>
    <property type="match status" value="1"/>
</dbReference>
<organism evidence="4 5">
    <name type="scientific">Aplysia californica</name>
    <name type="common">California sea hare</name>
    <dbReference type="NCBI Taxonomy" id="6500"/>
    <lineage>
        <taxon>Eukaryota</taxon>
        <taxon>Metazoa</taxon>
        <taxon>Spiralia</taxon>
        <taxon>Lophotrochozoa</taxon>
        <taxon>Mollusca</taxon>
        <taxon>Gastropoda</taxon>
        <taxon>Heterobranchia</taxon>
        <taxon>Euthyneura</taxon>
        <taxon>Tectipleura</taxon>
        <taxon>Aplysiida</taxon>
        <taxon>Aplysioidea</taxon>
        <taxon>Aplysiidae</taxon>
        <taxon>Aplysia</taxon>
    </lineage>
</organism>
<dbReference type="PROSITE" id="PS50097">
    <property type="entry name" value="BTB"/>
    <property type="match status" value="1"/>
</dbReference>
<sequence length="567" mass="64229">MTWTQVAAQNLLQGIQGRLESSLFCDVMIYVDDVEFACHRIVLCAYSDYFQAMFTSGMQEAISQSVKLNDVSHQTFSSILEALYNGKDILDERNVIEVWRVASMLQITCLRQYCEDFLADHISNENCLTIWREARLSSCKVLANEAWNFVHREFPSIKTTEDFLACDLDDICLMVASEDLNVANEEEVVDAILLWVGHEESRRQHLGHLLQLSRLHLVSEDFVLRRLLTEHMVLENQEVLEQVRRSLEYHILLARRHDDCTSQALYRRASVCDNVMVVLGEGKDNFYAYRFKTDEWFQLPPLPEDMGLGSSACTYGNDIFVAGGKNTMTSLLQFETCKNAWVKLSNMSVGRRNHVNVAVGHSLYVLGGLNNEQVTTLSSVERYDIDRATWQEVGHLHTAVRSSGCAVVGNKIIICGGKESDTVTSRVVQCFSTCTNTSYLLGELPSETCLPRTIVTAGKIYLITQEGSVWKMKLNDRSAILHHKSQLWDFARYWHGALLHGGIVYIVAGETPENSDLQDSWSIELQGVFQSVRNLRPANITRCMACVRTSMEKAMLKDSLSMEVSRV</sequence>
<reference evidence="5" key="1">
    <citation type="submission" date="2025-08" db="UniProtKB">
        <authorList>
            <consortium name="RefSeq"/>
        </authorList>
    </citation>
    <scope>IDENTIFICATION</scope>
</reference>
<dbReference type="GeneID" id="106012648"/>
<dbReference type="InterPro" id="IPR000210">
    <property type="entry name" value="BTB/POZ_dom"/>
</dbReference>
<dbReference type="Pfam" id="PF24681">
    <property type="entry name" value="Kelch_KLHDC2_KLHL20_DRC7"/>
    <property type="match status" value="1"/>
</dbReference>
<evidence type="ECO:0000256" key="2">
    <source>
        <dbReference type="ARBA" id="ARBA00022737"/>
    </source>
</evidence>
<gene>
    <name evidence="5" type="primary">LOC106012648</name>
</gene>
<dbReference type="SMART" id="SM00225">
    <property type="entry name" value="BTB"/>
    <property type="match status" value="1"/>
</dbReference>
<protein>
    <submittedName>
        <fullName evidence="5">Kelch-like protein 24</fullName>
    </submittedName>
</protein>
<dbReference type="InterPro" id="IPR011705">
    <property type="entry name" value="BACK"/>
</dbReference>
<dbReference type="Gene3D" id="1.25.40.420">
    <property type="match status" value="1"/>
</dbReference>